<feature type="region of interest" description="Disordered" evidence="1">
    <location>
        <begin position="405"/>
        <end position="471"/>
    </location>
</feature>
<dbReference type="STRING" id="253628.A0A0D1YQL5"/>
<feature type="region of interest" description="Disordered" evidence="1">
    <location>
        <begin position="65"/>
        <end position="120"/>
    </location>
</feature>
<feature type="region of interest" description="Disordered" evidence="1">
    <location>
        <begin position="949"/>
        <end position="982"/>
    </location>
</feature>
<gene>
    <name evidence="2" type="ORF">PV09_05942</name>
</gene>
<protein>
    <submittedName>
        <fullName evidence="2">Uncharacterized protein</fullName>
    </submittedName>
</protein>
<feature type="compositionally biased region" description="Low complexity" evidence="1">
    <location>
        <begin position="970"/>
        <end position="982"/>
    </location>
</feature>
<feature type="compositionally biased region" description="Polar residues" evidence="1">
    <location>
        <begin position="1085"/>
        <end position="1097"/>
    </location>
</feature>
<feature type="compositionally biased region" description="Basic and acidic residues" evidence="1">
    <location>
        <begin position="437"/>
        <end position="446"/>
    </location>
</feature>
<feature type="compositionally biased region" description="Basic and acidic residues" evidence="1">
    <location>
        <begin position="1100"/>
        <end position="1110"/>
    </location>
</feature>
<dbReference type="RefSeq" id="XP_016212761.1">
    <property type="nucleotide sequence ID" value="XM_016359512.1"/>
</dbReference>
<evidence type="ECO:0000256" key="1">
    <source>
        <dbReference type="SAM" id="MobiDB-lite"/>
    </source>
</evidence>
<dbReference type="AlphaFoldDB" id="A0A0D1YQL5"/>
<sequence>MHRRGHHLRRPGSGLRVAHCPQIDQISHSHHGIAIPSRVRTTPVYPESRNRSSLSINSIGLLDHMPNVNSASHPASRQATPSTTDRNVPAFTPTDTEVAQSSQQSSNPPSSTPPTPHNLHSAVHVEPVITTSRDGPSRRGSGASATIPTYYDYSEDFNPIHVLVSKDTTEILDSSLTTPQTTGFVQRVRPILEEKRMCDSSNHSEHFAAMNEIPEQLSHHDKQPHELPASPTVKRFTRDLIRSSLQPTSEGELTATPSNKISQSQEPIIFKSLTITSRRSGFDVANDYMHEKVPSKPSDYGSILSEYTSTAAALDCTLVSSSPNPVVEEGNTVSEFLKNYGSEDEHMTVAIEEHTQPATIATAEVDVEAPTPKQPRWHPNFQAGTDLLRPQSEILPSYVYSTSEKGSLSRYSTPLPTSSPQPENSQNIQLAKIGLKPKPESRKEISQKPAVVQSHSCSEGIQPVPPNESDLETRVPLSMYTSSTRRKGELGFVSEPSKSSSASRINANTEKDIKSGIVPAKELAAILVSPLSEFSADHGKVFSLHPITSDSSQDLEINNCDRGMSSICSNYKSITRRSDSPASINRSANFRKVDAVIERNEEDANCTDNKVSSPGLCATQRHAGHIKEEDSLEASISDLKAITCQFPLPQRTSSLADYKDFCRSQEPKHKSYILSEQAVAAPTNTEVFAEKQEKRISITYVPARSMTLDELRSIPSLQFSRVDLFSKLNEALDFYSDPSEAESFKAETQFQDRPTLTVPLRQKYRSFFESLDVMAGDPVVVRHTQNDLEAEQSYVPLIDRMITRPKQVVLPKIQQWTPDELMAEIDRMSIPSINGLTQRLSELLPSLRRYYGENGELKDDDETVRSALEEIKRLGAELIPRIHESDSAANEEEQRLLKGDGNFSRFSLERREAESIMKVKKRSRSASMPNDVHSTSLFELEALNSAFTRSRSLSHGQSANRRASVSTTEQSQASRRSLVSSSVESRPWNLDKSYPWANNVPSIDISIPAPDLRRDPIEPRLSCLRNFGDVDEIGDSAESICTENKQMKAGGQSKTFNITASHCRRCSRRSLAGSISRRFGLPRSTSVDRSGFATSPNIFRGKDRTVDPGDRYPTTGLSPPSASHIDEMRSFFSDDSSHLETHPSPRVISLRKRISNLKTKLPNMPRTHSALEQRPTPVRLIVHRSNSLFFAQITQKTVHSTGLDAHTDEASGMPKTEFRAKKLANRMKTLWYRGGELLRTLSGKRKPRNSVDWDDSCESTV</sequence>
<accession>A0A0D1YQL5</accession>
<dbReference type="OrthoDB" id="3922633at2759"/>
<evidence type="ECO:0000313" key="2">
    <source>
        <dbReference type="EMBL" id="KIW02892.1"/>
    </source>
</evidence>
<feature type="region of interest" description="Disordered" evidence="1">
    <location>
        <begin position="1085"/>
        <end position="1124"/>
    </location>
</feature>
<reference evidence="2 3" key="1">
    <citation type="submission" date="2015-01" db="EMBL/GenBank/DDBJ databases">
        <title>The Genome Sequence of Ochroconis gallopava CBS43764.</title>
        <authorList>
            <consortium name="The Broad Institute Genomics Platform"/>
            <person name="Cuomo C."/>
            <person name="de Hoog S."/>
            <person name="Gorbushina A."/>
            <person name="Stielow B."/>
            <person name="Teixiera M."/>
            <person name="Abouelleil A."/>
            <person name="Chapman S.B."/>
            <person name="Priest M."/>
            <person name="Young S.K."/>
            <person name="Wortman J."/>
            <person name="Nusbaum C."/>
            <person name="Birren B."/>
        </authorList>
    </citation>
    <scope>NUCLEOTIDE SEQUENCE [LARGE SCALE GENOMIC DNA]</scope>
    <source>
        <strain evidence="2 3">CBS 43764</strain>
    </source>
</reference>
<dbReference type="Proteomes" id="UP000053259">
    <property type="component" value="Unassembled WGS sequence"/>
</dbReference>
<feature type="compositionally biased region" description="Polar residues" evidence="1">
    <location>
        <begin position="949"/>
        <end position="969"/>
    </location>
</feature>
<dbReference type="GeneID" id="27313915"/>
<proteinExistence type="predicted"/>
<dbReference type="EMBL" id="KN847547">
    <property type="protein sequence ID" value="KIW02892.1"/>
    <property type="molecule type" value="Genomic_DNA"/>
</dbReference>
<keyword evidence="3" id="KW-1185">Reference proteome</keyword>
<dbReference type="HOGENOM" id="CLU_252253_0_0_1"/>
<dbReference type="InParanoid" id="A0A0D1YQL5"/>
<feature type="compositionally biased region" description="Polar residues" evidence="1">
    <location>
        <begin position="67"/>
        <end position="86"/>
    </location>
</feature>
<evidence type="ECO:0000313" key="3">
    <source>
        <dbReference type="Proteomes" id="UP000053259"/>
    </source>
</evidence>
<feature type="compositionally biased region" description="Polar residues" evidence="1">
    <location>
        <begin position="405"/>
        <end position="429"/>
    </location>
</feature>
<organism evidence="2 3">
    <name type="scientific">Verruconis gallopava</name>
    <dbReference type="NCBI Taxonomy" id="253628"/>
    <lineage>
        <taxon>Eukaryota</taxon>
        <taxon>Fungi</taxon>
        <taxon>Dikarya</taxon>
        <taxon>Ascomycota</taxon>
        <taxon>Pezizomycotina</taxon>
        <taxon>Dothideomycetes</taxon>
        <taxon>Pleosporomycetidae</taxon>
        <taxon>Venturiales</taxon>
        <taxon>Sympoventuriaceae</taxon>
        <taxon>Verruconis</taxon>
    </lineage>
</organism>
<name>A0A0D1YQL5_9PEZI</name>
<feature type="region of interest" description="Disordered" evidence="1">
    <location>
        <begin position="27"/>
        <end position="51"/>
    </location>
</feature>
<dbReference type="VEuPathDB" id="FungiDB:PV09_05942"/>